<protein>
    <submittedName>
        <fullName evidence="1">Uncharacterized protein</fullName>
    </submittedName>
</protein>
<evidence type="ECO:0000313" key="1">
    <source>
        <dbReference type="EMBL" id="CAF4174653.1"/>
    </source>
</evidence>
<dbReference type="Proteomes" id="UP000663874">
    <property type="component" value="Unassembled WGS sequence"/>
</dbReference>
<dbReference type="AlphaFoldDB" id="A0A819ZBX4"/>
<comment type="caution">
    <text evidence="1">The sequence shown here is derived from an EMBL/GenBank/DDBJ whole genome shotgun (WGS) entry which is preliminary data.</text>
</comment>
<name>A0A819ZBX4_9BILA</name>
<sequence>MIKEFLHKLLSDKCQLISLDLDISNDDSTVNIHQCFSLYSDIYLNKINNKLVTSCTSLRYLTIHLIYGCFLENIIEHIPALEILSIIFKHSLIKKWYSYEPSIKRFPSSIVNWYEKIPKLKYFSLKSRIIGDDELIYLKLIINKVNYIEKLKIRLNIKESMNDNCIIDGNFLDKYLMINILNNLIDFDFYIVSKCKMLFSNDIQKYFGLKIISFDDIC</sequence>
<reference evidence="1" key="1">
    <citation type="submission" date="2021-02" db="EMBL/GenBank/DDBJ databases">
        <authorList>
            <person name="Nowell W R."/>
        </authorList>
    </citation>
    <scope>NUCLEOTIDE SEQUENCE</scope>
</reference>
<proteinExistence type="predicted"/>
<evidence type="ECO:0000313" key="2">
    <source>
        <dbReference type="Proteomes" id="UP000663874"/>
    </source>
</evidence>
<dbReference type="EMBL" id="CAJOBE010014156">
    <property type="protein sequence ID" value="CAF4174653.1"/>
    <property type="molecule type" value="Genomic_DNA"/>
</dbReference>
<accession>A0A819ZBX4</accession>
<gene>
    <name evidence="1" type="ORF">FNK824_LOCUS34876</name>
</gene>
<organism evidence="1 2">
    <name type="scientific">Rotaria sordida</name>
    <dbReference type="NCBI Taxonomy" id="392033"/>
    <lineage>
        <taxon>Eukaryota</taxon>
        <taxon>Metazoa</taxon>
        <taxon>Spiralia</taxon>
        <taxon>Gnathifera</taxon>
        <taxon>Rotifera</taxon>
        <taxon>Eurotatoria</taxon>
        <taxon>Bdelloidea</taxon>
        <taxon>Philodinida</taxon>
        <taxon>Philodinidae</taxon>
        <taxon>Rotaria</taxon>
    </lineage>
</organism>